<accession>A0A1I7XV21</accession>
<proteinExistence type="predicted"/>
<keyword evidence="1" id="KW-1185">Reference proteome</keyword>
<protein>
    <submittedName>
        <fullName evidence="2">Nucleotidyltransferase family protein</fullName>
    </submittedName>
</protein>
<sequence length="85" mass="9567">MLERASQEAVAKTETGTVVYQAVGPQWLRFGTPRRKRDVDTVVLDGDIAKQLINDFKEFTESSQWYILELPISPDLKPGNSLSTI</sequence>
<dbReference type="Proteomes" id="UP000095283">
    <property type="component" value="Unplaced"/>
</dbReference>
<evidence type="ECO:0000313" key="2">
    <source>
        <dbReference type="WBParaSite" id="Hba_21182"/>
    </source>
</evidence>
<reference evidence="2" key="1">
    <citation type="submission" date="2016-11" db="UniProtKB">
        <authorList>
            <consortium name="WormBaseParasite"/>
        </authorList>
    </citation>
    <scope>IDENTIFICATION</scope>
</reference>
<dbReference type="AlphaFoldDB" id="A0A1I7XV21"/>
<dbReference type="WBParaSite" id="Hba_21182">
    <property type="protein sequence ID" value="Hba_21182"/>
    <property type="gene ID" value="Hba_21182"/>
</dbReference>
<organism evidence="1 2">
    <name type="scientific">Heterorhabditis bacteriophora</name>
    <name type="common">Entomopathogenic nematode worm</name>
    <dbReference type="NCBI Taxonomy" id="37862"/>
    <lineage>
        <taxon>Eukaryota</taxon>
        <taxon>Metazoa</taxon>
        <taxon>Ecdysozoa</taxon>
        <taxon>Nematoda</taxon>
        <taxon>Chromadorea</taxon>
        <taxon>Rhabditida</taxon>
        <taxon>Rhabditina</taxon>
        <taxon>Rhabditomorpha</taxon>
        <taxon>Strongyloidea</taxon>
        <taxon>Heterorhabditidae</taxon>
        <taxon>Heterorhabditis</taxon>
    </lineage>
</organism>
<evidence type="ECO:0000313" key="1">
    <source>
        <dbReference type="Proteomes" id="UP000095283"/>
    </source>
</evidence>
<name>A0A1I7XV21_HETBA</name>